<dbReference type="SUPFAM" id="SSF48371">
    <property type="entry name" value="ARM repeat"/>
    <property type="match status" value="1"/>
</dbReference>
<feature type="compositionally biased region" description="Basic and acidic residues" evidence="3">
    <location>
        <begin position="581"/>
        <end position="601"/>
    </location>
</feature>
<evidence type="ECO:0000256" key="3">
    <source>
        <dbReference type="SAM" id="MobiDB-lite"/>
    </source>
</evidence>
<sequence>MTSIGASTTHKVGVKKSTTGISVVKNGGGSVKSTGILKSGTSAKTKAPQAPPSSSSSSSSSSTTSQAAKPLLQRRGSAPPLKPSSCLSHIPQPGGGPSPLESFLSLPIDVQRDRTMSEFLPHLLGERATFHEGINAPHTSSTTQSRGTAAADLAVLVRSLGPVLVLKKFGVLAEIERTLLPQGMGVVFGNGPGAGIHPGGGMRRIASALSMASADSDNNPSGTTTDLASLSGNSTVGTDTRRGKTIPPNAREGALLFLRALCEIGDGHTRSIEPYVVPLLAAALDECGSSSGPVREAASDASESIVSIVNPLAVTALVVPVLFEALRSPEWRVKSSALERLSRVAERAPRQMSKMLPEVIPTVTGQIWDTKPQVTKAATAALLAVCETNDNPDIRPAIPAVVHAVSKPADTYKAVEELMATTFVAAVDASTLAILCPILSRGLKEKNAIRKRACCVVIENMSRLVDSPAAVAPFGPLLVPELKRVVENVQFEDIRDIALSALQALTRALGHADVESAMASIMRAEAEKAEEEQRRIAEVLEEARRAEEENRIKEEEERKRFREAMEAQRLLDKLALEEEERQKEKAMLRKEQQMKSTRSETGKCQGCGLKKCTKTCLFNK</sequence>
<dbReference type="InterPro" id="IPR016024">
    <property type="entry name" value="ARM-type_fold"/>
</dbReference>
<dbReference type="InterPro" id="IPR021133">
    <property type="entry name" value="HEAT_type_2"/>
</dbReference>
<feature type="region of interest" description="Disordered" evidence="3">
    <location>
        <begin position="581"/>
        <end position="603"/>
    </location>
</feature>
<accession>A0ABD3RWM1</accession>
<dbReference type="SMART" id="SM01349">
    <property type="entry name" value="TOG"/>
    <property type="match status" value="1"/>
</dbReference>
<evidence type="ECO:0000256" key="1">
    <source>
        <dbReference type="ARBA" id="ARBA00022737"/>
    </source>
</evidence>
<proteinExistence type="predicted"/>
<dbReference type="PROSITE" id="PS50077">
    <property type="entry name" value="HEAT_REPEAT"/>
    <property type="match status" value="2"/>
</dbReference>
<dbReference type="Proteomes" id="UP001530377">
    <property type="component" value="Unassembled WGS sequence"/>
</dbReference>
<dbReference type="Pfam" id="PF24984">
    <property type="entry name" value="HEAT_EF3_GNC1"/>
    <property type="match status" value="1"/>
</dbReference>
<evidence type="ECO:0000259" key="4">
    <source>
        <dbReference type="SMART" id="SM01349"/>
    </source>
</evidence>
<gene>
    <name evidence="5" type="ORF">ACHAXA_004806</name>
</gene>
<dbReference type="FunFam" id="1.25.10.10:FF:000550">
    <property type="entry name" value="Predicted protein"/>
    <property type="match status" value="1"/>
</dbReference>
<feature type="domain" description="TOG" evidence="4">
    <location>
        <begin position="307"/>
        <end position="535"/>
    </location>
</feature>
<dbReference type="PANTHER" id="PTHR23346">
    <property type="entry name" value="TRANSLATIONAL ACTIVATOR GCN1-RELATED"/>
    <property type="match status" value="1"/>
</dbReference>
<dbReference type="Gene3D" id="1.25.10.10">
    <property type="entry name" value="Leucine-rich Repeat Variant"/>
    <property type="match status" value="1"/>
</dbReference>
<dbReference type="EMBL" id="JALLPB020000139">
    <property type="protein sequence ID" value="KAL3816624.1"/>
    <property type="molecule type" value="Genomic_DNA"/>
</dbReference>
<keyword evidence="1" id="KW-0677">Repeat</keyword>
<reference evidence="5 6" key="1">
    <citation type="submission" date="2024-10" db="EMBL/GenBank/DDBJ databases">
        <title>Updated reference genomes for cyclostephanoid diatoms.</title>
        <authorList>
            <person name="Roberts W.R."/>
            <person name="Alverson A.J."/>
        </authorList>
    </citation>
    <scope>NUCLEOTIDE SEQUENCE [LARGE SCALE GENOMIC DNA]</scope>
    <source>
        <strain evidence="5 6">AJA228-03</strain>
    </source>
</reference>
<dbReference type="PANTHER" id="PTHR23346:SF7">
    <property type="entry name" value="STALLED RIBOSOME SENSOR GCN1"/>
    <property type="match status" value="1"/>
</dbReference>
<name>A0ABD3RWM1_9STRA</name>
<organism evidence="5 6">
    <name type="scientific">Cyclostephanos tholiformis</name>
    <dbReference type="NCBI Taxonomy" id="382380"/>
    <lineage>
        <taxon>Eukaryota</taxon>
        <taxon>Sar</taxon>
        <taxon>Stramenopiles</taxon>
        <taxon>Ochrophyta</taxon>
        <taxon>Bacillariophyta</taxon>
        <taxon>Coscinodiscophyceae</taxon>
        <taxon>Thalassiosirophycidae</taxon>
        <taxon>Stephanodiscales</taxon>
        <taxon>Stephanodiscaceae</taxon>
        <taxon>Cyclostephanos</taxon>
    </lineage>
</organism>
<evidence type="ECO:0000256" key="2">
    <source>
        <dbReference type="PROSITE-ProRule" id="PRU00103"/>
    </source>
</evidence>
<evidence type="ECO:0000313" key="6">
    <source>
        <dbReference type="Proteomes" id="UP001530377"/>
    </source>
</evidence>
<feature type="region of interest" description="Disordered" evidence="3">
    <location>
        <begin position="212"/>
        <end position="245"/>
    </location>
</feature>
<evidence type="ECO:0000313" key="5">
    <source>
        <dbReference type="EMBL" id="KAL3816624.1"/>
    </source>
</evidence>
<dbReference type="InterPro" id="IPR011989">
    <property type="entry name" value="ARM-like"/>
</dbReference>
<feature type="compositionally biased region" description="Polar residues" evidence="3">
    <location>
        <begin position="1"/>
        <end position="21"/>
    </location>
</feature>
<feature type="region of interest" description="Disordered" evidence="3">
    <location>
        <begin position="1"/>
        <end position="103"/>
    </location>
</feature>
<protein>
    <recommendedName>
        <fullName evidence="4">TOG domain-containing protein</fullName>
    </recommendedName>
</protein>
<feature type="compositionally biased region" description="Polar residues" evidence="3">
    <location>
        <begin position="218"/>
        <end position="238"/>
    </location>
</feature>
<feature type="compositionally biased region" description="Low complexity" evidence="3">
    <location>
        <begin position="41"/>
        <end position="70"/>
    </location>
</feature>
<keyword evidence="6" id="KW-1185">Reference proteome</keyword>
<feature type="repeat" description="HEAT" evidence="2">
    <location>
        <begin position="478"/>
        <end position="516"/>
    </location>
</feature>
<dbReference type="InterPro" id="IPR034085">
    <property type="entry name" value="TOG"/>
</dbReference>
<dbReference type="AlphaFoldDB" id="A0ABD3RWM1"/>
<comment type="caution">
    <text evidence="5">The sequence shown here is derived from an EMBL/GenBank/DDBJ whole genome shotgun (WGS) entry which is preliminary data.</text>
</comment>
<dbReference type="Pfam" id="PF24987">
    <property type="entry name" value="HEAT_EF3_N"/>
    <property type="match status" value="1"/>
</dbReference>
<feature type="repeat" description="HEAT" evidence="2">
    <location>
        <begin position="318"/>
        <end position="356"/>
    </location>
</feature>